<dbReference type="EMBL" id="AEXM01000001">
    <property type="protein sequence ID" value="EGC82967.1"/>
    <property type="molecule type" value="Genomic_DNA"/>
</dbReference>
<dbReference type="Gene3D" id="3.30.1780.10">
    <property type="entry name" value="ornithine cyclodeaminase, domain 1"/>
    <property type="match status" value="1"/>
</dbReference>
<name>F0GT87_9FIRM</name>
<dbReference type="Pfam" id="PF02423">
    <property type="entry name" value="OCD_Mu_crystall"/>
    <property type="match status" value="1"/>
</dbReference>
<dbReference type="GO" id="GO:0005737">
    <property type="term" value="C:cytoplasm"/>
    <property type="evidence" value="ECO:0007669"/>
    <property type="project" value="TreeGrafter"/>
</dbReference>
<keyword evidence="2" id="KW-1185">Reference proteome</keyword>
<dbReference type="PIRSF" id="PIRSF001439">
    <property type="entry name" value="CryM"/>
    <property type="match status" value="1"/>
</dbReference>
<dbReference type="PANTHER" id="PTHR13812:SF19">
    <property type="entry name" value="KETIMINE REDUCTASE MU-CRYSTALLIN"/>
    <property type="match status" value="1"/>
</dbReference>
<gene>
    <name evidence="1" type="ORF">HMPREF9290_1644</name>
</gene>
<dbReference type="Gene3D" id="3.40.50.720">
    <property type="entry name" value="NAD(P)-binding Rossmann-like Domain"/>
    <property type="match status" value="1"/>
</dbReference>
<accession>F0GT87</accession>
<dbReference type="InterPro" id="IPR003462">
    <property type="entry name" value="ODC_Mu_crystall"/>
</dbReference>
<dbReference type="InterPro" id="IPR036291">
    <property type="entry name" value="NAD(P)-bd_dom_sf"/>
</dbReference>
<evidence type="ECO:0000313" key="2">
    <source>
        <dbReference type="Proteomes" id="UP000005286"/>
    </source>
</evidence>
<dbReference type="PATRIC" id="fig|879305.3.peg.18"/>
<dbReference type="RefSeq" id="WP_004833813.1">
    <property type="nucleotide sequence ID" value="NZ_AEXM01000001.1"/>
</dbReference>
<proteinExistence type="predicted"/>
<dbReference type="PANTHER" id="PTHR13812">
    <property type="entry name" value="KETIMINE REDUCTASE MU-CRYSTALLIN"/>
    <property type="match status" value="1"/>
</dbReference>
<organism evidence="1 2">
    <name type="scientific">Anaerococcus prevotii ACS-065-V-Col13</name>
    <dbReference type="NCBI Taxonomy" id="879305"/>
    <lineage>
        <taxon>Bacteria</taxon>
        <taxon>Bacillati</taxon>
        <taxon>Bacillota</taxon>
        <taxon>Tissierellia</taxon>
        <taxon>Tissierellales</taxon>
        <taxon>Peptoniphilaceae</taxon>
        <taxon>Anaerococcus</taxon>
    </lineage>
</organism>
<dbReference type="InterPro" id="IPR023401">
    <property type="entry name" value="ODC_N"/>
</dbReference>
<protein>
    <submittedName>
        <fullName evidence="1">Ornithine cyclodeaminase/mu-crystallin family protein</fullName>
    </submittedName>
</protein>
<dbReference type="Proteomes" id="UP000005286">
    <property type="component" value="Unassembled WGS sequence"/>
</dbReference>
<evidence type="ECO:0000313" key="1">
    <source>
        <dbReference type="EMBL" id="EGC82967.1"/>
    </source>
</evidence>
<comment type="caution">
    <text evidence="1">The sequence shown here is derived from an EMBL/GenBank/DDBJ whole genome shotgun (WGS) entry which is preliminary data.</text>
</comment>
<reference evidence="1 2" key="1">
    <citation type="submission" date="2011-01" db="EMBL/GenBank/DDBJ databases">
        <authorList>
            <person name="Durkin A.S."/>
            <person name="Madupu R."/>
            <person name="Torralba M."/>
            <person name="Gillis M."/>
            <person name="Methe B."/>
            <person name="Sutton G."/>
            <person name="Nelson K.E."/>
        </authorList>
    </citation>
    <scope>NUCLEOTIDE SEQUENCE [LARGE SCALE GENOMIC DNA]</scope>
    <source>
        <strain evidence="1 2">ACS-065-V-Col13</strain>
    </source>
</reference>
<dbReference type="AlphaFoldDB" id="F0GT87"/>
<dbReference type="eggNOG" id="COG2423">
    <property type="taxonomic scope" value="Bacteria"/>
</dbReference>
<dbReference type="SUPFAM" id="SSF51735">
    <property type="entry name" value="NAD(P)-binding Rossmann-fold domains"/>
    <property type="match status" value="1"/>
</dbReference>
<sequence length="329" mass="37151">MNKVKIISEDEVREIMKNNWAKGLDIIKESFIEREKGRVILPEKTSQIFDKESSNRINCMPSTLIDEKICGVKWVSVFPTNYKKNIENVSGVTIISEIETGKPISIMSSTWLTKYRTAGVAVLASKYLSIENNSSIGFIGAGEEAKMHFELFKLIYPDIKVCRVSSRTEKTCEKFIDDFSIEYPDLKFINCGNDFEKAIKGSDVIVTAISGQEPVLKADWIDQANFYVHVGGYEDEYKVALMSSKIVCDEWQAVKHRGSQTLSKMYRDGIIDDSNIYADLSEIIVGNKSGRTSDDSLIYFNSVGMSYVDVLLAKFVYDNSKDIGKVLYL</sequence>
<dbReference type="STRING" id="879305.HMPREF9290_1644"/>